<comment type="caution">
    <text evidence="1">The sequence shown here is derived from an EMBL/GenBank/DDBJ whole genome shotgun (WGS) entry which is preliminary data.</text>
</comment>
<organism evidence="1 2">
    <name type="scientific">Dactylosporangium darangshiense</name>
    <dbReference type="NCBI Taxonomy" id="579108"/>
    <lineage>
        <taxon>Bacteria</taxon>
        <taxon>Bacillati</taxon>
        <taxon>Actinomycetota</taxon>
        <taxon>Actinomycetes</taxon>
        <taxon>Micromonosporales</taxon>
        <taxon>Micromonosporaceae</taxon>
        <taxon>Dactylosporangium</taxon>
    </lineage>
</organism>
<reference evidence="2" key="1">
    <citation type="journal article" date="2019" name="Int. J. Syst. Evol. Microbiol.">
        <title>The Global Catalogue of Microorganisms (GCM) 10K type strain sequencing project: providing services to taxonomists for standard genome sequencing and annotation.</title>
        <authorList>
            <consortium name="The Broad Institute Genomics Platform"/>
            <consortium name="The Broad Institute Genome Sequencing Center for Infectious Disease"/>
            <person name="Wu L."/>
            <person name="Ma J."/>
        </authorList>
    </citation>
    <scope>NUCLEOTIDE SEQUENCE [LARGE SCALE GENOMIC DNA]</scope>
    <source>
        <strain evidence="2">JCM 17441</strain>
    </source>
</reference>
<evidence type="ECO:0000313" key="1">
    <source>
        <dbReference type="EMBL" id="GAA4245114.1"/>
    </source>
</evidence>
<proteinExistence type="predicted"/>
<name>A0ABP8CYY5_9ACTN</name>
<dbReference type="EMBL" id="BAABAT010000002">
    <property type="protein sequence ID" value="GAA4245114.1"/>
    <property type="molecule type" value="Genomic_DNA"/>
</dbReference>
<dbReference type="RefSeq" id="WP_345121895.1">
    <property type="nucleotide sequence ID" value="NZ_BAABAT010000002.1"/>
</dbReference>
<keyword evidence="2" id="KW-1185">Reference proteome</keyword>
<sequence length="121" mass="13169">MTVERIGLEPHDDGPPPVVHELIGFVDRLVALPADPARYTPDQTAAIVRALQRRCGALLRACELEPIEDAGPVDTLSHDVVDTRPAPGPDVVGHIVETVRPGYRWRGVLIRPQQVIVFTAG</sequence>
<dbReference type="Gene3D" id="2.30.22.10">
    <property type="entry name" value="Head domain of nucleotide exchange factor GrpE"/>
    <property type="match status" value="1"/>
</dbReference>
<dbReference type="InterPro" id="IPR009012">
    <property type="entry name" value="GrpE_head"/>
</dbReference>
<evidence type="ECO:0000313" key="2">
    <source>
        <dbReference type="Proteomes" id="UP001500620"/>
    </source>
</evidence>
<gene>
    <name evidence="1" type="ORF">GCM10022255_011090</name>
</gene>
<evidence type="ECO:0008006" key="3">
    <source>
        <dbReference type="Google" id="ProtNLM"/>
    </source>
</evidence>
<protein>
    <recommendedName>
        <fullName evidence="3">Nucleotide exchange factor GrpE</fullName>
    </recommendedName>
</protein>
<dbReference type="Proteomes" id="UP001500620">
    <property type="component" value="Unassembled WGS sequence"/>
</dbReference>
<accession>A0ABP8CYY5</accession>